<comment type="similarity">
    <text evidence="1">Belongs to the asparagine synthetase family.</text>
</comment>
<dbReference type="RefSeq" id="WP_193808564.1">
    <property type="nucleotide sequence ID" value="NZ_CP087714.1"/>
</dbReference>
<feature type="domain" description="Glutamine amidotransferase type-2" evidence="6">
    <location>
        <begin position="2"/>
        <end position="241"/>
    </location>
</feature>
<dbReference type="InterPro" id="IPR017932">
    <property type="entry name" value="GATase_2_dom"/>
</dbReference>
<dbReference type="InterPro" id="IPR051786">
    <property type="entry name" value="ASN_synthetase/amidase"/>
</dbReference>
<evidence type="ECO:0000256" key="4">
    <source>
        <dbReference type="ARBA" id="ARBA00022962"/>
    </source>
</evidence>
<dbReference type="PANTHER" id="PTHR43284:SF1">
    <property type="entry name" value="ASPARAGINE SYNTHETASE"/>
    <property type="match status" value="1"/>
</dbReference>
<dbReference type="InterPro" id="IPR001962">
    <property type="entry name" value="Asn_synthase"/>
</dbReference>
<evidence type="ECO:0000313" key="8">
    <source>
        <dbReference type="Proteomes" id="UP001492541"/>
    </source>
</evidence>
<dbReference type="PIRSF" id="PIRSF001589">
    <property type="entry name" value="Asn_synthetase_glu-h"/>
    <property type="match status" value="1"/>
</dbReference>
<dbReference type="Gene3D" id="3.40.50.620">
    <property type="entry name" value="HUPs"/>
    <property type="match status" value="1"/>
</dbReference>
<dbReference type="EC" id="6.3.5.4" evidence="5"/>
<evidence type="ECO:0000259" key="6">
    <source>
        <dbReference type="PROSITE" id="PS51278"/>
    </source>
</evidence>
<dbReference type="InterPro" id="IPR033738">
    <property type="entry name" value="AsnB_N"/>
</dbReference>
<dbReference type="NCBIfam" id="TIGR01536">
    <property type="entry name" value="asn_synth_AEB"/>
    <property type="match status" value="1"/>
</dbReference>
<proteinExistence type="inferred from homology"/>
<protein>
    <recommendedName>
        <fullName evidence="5">Putative asparagine synthetase [glutamine-hydrolyzing]</fullName>
        <ecNumber evidence="5">6.3.5.4</ecNumber>
    </recommendedName>
</protein>
<dbReference type="EMBL" id="CP087714">
    <property type="protein sequence ID" value="XAT63926.1"/>
    <property type="molecule type" value="Genomic_DNA"/>
</dbReference>
<dbReference type="Pfam" id="PF00733">
    <property type="entry name" value="Asn_synthase"/>
    <property type="match status" value="1"/>
</dbReference>
<evidence type="ECO:0000256" key="2">
    <source>
        <dbReference type="ARBA" id="ARBA00022741"/>
    </source>
</evidence>
<name>A0ABZ3H5K7_GEOAI</name>
<keyword evidence="2 5" id="KW-0547">Nucleotide-binding</keyword>
<keyword evidence="3 5" id="KW-0067">ATP-binding</keyword>
<dbReference type="Proteomes" id="UP001492541">
    <property type="component" value="Chromosome"/>
</dbReference>
<accession>A0ABZ3H5K7</accession>
<evidence type="ECO:0000256" key="1">
    <source>
        <dbReference type="ARBA" id="ARBA00005752"/>
    </source>
</evidence>
<dbReference type="SUPFAM" id="SSF52402">
    <property type="entry name" value="Adenine nucleotide alpha hydrolases-like"/>
    <property type="match status" value="1"/>
</dbReference>
<keyword evidence="8" id="KW-1185">Reference proteome</keyword>
<dbReference type="InterPro" id="IPR006426">
    <property type="entry name" value="Asn_synth_AEB"/>
</dbReference>
<dbReference type="CDD" id="cd00712">
    <property type="entry name" value="AsnB"/>
    <property type="match status" value="1"/>
</dbReference>
<dbReference type="GO" id="GO:0004066">
    <property type="term" value="F:asparagine synthase (glutamine-hydrolyzing) activity"/>
    <property type="evidence" value="ECO:0007669"/>
    <property type="project" value="UniProtKB-EC"/>
</dbReference>
<dbReference type="InterPro" id="IPR029055">
    <property type="entry name" value="Ntn_hydrolases_N"/>
</dbReference>
<evidence type="ECO:0000256" key="5">
    <source>
        <dbReference type="PIRNR" id="PIRNR001589"/>
    </source>
</evidence>
<comment type="catalytic activity">
    <reaction evidence="5">
        <text>L-aspartate + L-glutamine + ATP + H2O = L-asparagine + L-glutamate + AMP + diphosphate + H(+)</text>
        <dbReference type="Rhea" id="RHEA:12228"/>
        <dbReference type="ChEBI" id="CHEBI:15377"/>
        <dbReference type="ChEBI" id="CHEBI:15378"/>
        <dbReference type="ChEBI" id="CHEBI:29985"/>
        <dbReference type="ChEBI" id="CHEBI:29991"/>
        <dbReference type="ChEBI" id="CHEBI:30616"/>
        <dbReference type="ChEBI" id="CHEBI:33019"/>
        <dbReference type="ChEBI" id="CHEBI:58048"/>
        <dbReference type="ChEBI" id="CHEBI:58359"/>
        <dbReference type="ChEBI" id="CHEBI:456215"/>
        <dbReference type="EC" id="6.3.5.4"/>
    </reaction>
</comment>
<keyword evidence="4" id="KW-0315">Glutamine amidotransferase</keyword>
<dbReference type="SUPFAM" id="SSF56235">
    <property type="entry name" value="N-terminal nucleophile aminohydrolases (Ntn hydrolases)"/>
    <property type="match status" value="1"/>
</dbReference>
<dbReference type="Gene3D" id="3.60.20.10">
    <property type="entry name" value="Glutamine Phosphoribosylpyrophosphate, subunit 1, domain 1"/>
    <property type="match status" value="1"/>
</dbReference>
<dbReference type="PANTHER" id="PTHR43284">
    <property type="entry name" value="ASPARAGINE SYNTHETASE (GLUTAMINE-HYDROLYZING)"/>
    <property type="match status" value="1"/>
</dbReference>
<evidence type="ECO:0000313" key="7">
    <source>
        <dbReference type="EMBL" id="XAT63926.1"/>
    </source>
</evidence>
<sequence>MCGIAGIAGKDLNKQWIFTMAESLKHRGPDDEGYLLVNTDKKIFEERGGRDSKIPLKCIEESVNFDVDLVLGHRRLSILDPTPAGHQPMKYEKDRVVWIVYNGEIYNYLEIKEELKRKGYEFKTDSDTEVVLAAYLEWGFDCVKKFNGMWAFVIYDPENNILFGSRDRFGIKPLYYTRGRNFFVFASEIKAILALPFIKRTVNESVLYDYLIFGVLEHTNETFFSGIYKLLPSHSFVYYIKKNELKIFKHYRLKYCSELSKFSEKEFKEYRDNVKSRIFRAIELRLRSDVPVGTCLSGGIDSSSIAVVINSILKRKKVPQIGKKQKVFTAYYSGEPMDESKYAEKVVESIGAEWYRVAPTAEDLLKDLLDLVYYQEEPFISTSMYSQYRVMRLAKENGIKVLLDGQGGDELFAGYKIFYGAYFLDLLKNLKIWTLMKELRNLRNSPVDLKDLITQVSRIIFAKVIPSALKWTIVRRMYPEMKYINKDFLSKFKYRDYTREITSTSLNEICYQWFTKHNLQQLLRYEDRNSMAHSIEARVPFSDDTELIEYVFMIPGTYKIHRGWSKFILREALSDLLPAEIKKRTDKVGFETPEKIWLSKMSDEIKKLINYKNPYIDTEKLVADYDTLVANLPNRGLNALWRLINTILWMKVFNVKPPQ</sequence>
<dbReference type="CDD" id="cd01991">
    <property type="entry name" value="Asn_synthase_B_C"/>
    <property type="match status" value="1"/>
</dbReference>
<reference evidence="7 8" key="1">
    <citation type="submission" date="2021-11" db="EMBL/GenBank/DDBJ databases">
        <title>Whole genome of Geoglobus acetivorans.</title>
        <authorList>
            <person name="Liu D."/>
        </authorList>
    </citation>
    <scope>NUCLEOTIDE SEQUENCE [LARGE SCALE GENOMIC DNA]</scope>
    <source>
        <strain evidence="7 8">SBH6</strain>
    </source>
</reference>
<keyword evidence="7" id="KW-0436">Ligase</keyword>
<dbReference type="InterPro" id="IPR014729">
    <property type="entry name" value="Rossmann-like_a/b/a_fold"/>
</dbReference>
<dbReference type="GeneID" id="90448168"/>
<dbReference type="PROSITE" id="PS51278">
    <property type="entry name" value="GATASE_TYPE_2"/>
    <property type="match status" value="1"/>
</dbReference>
<gene>
    <name evidence="7" type="primary">asnB</name>
    <name evidence="7" type="ORF">LPQ35_00750</name>
</gene>
<dbReference type="Pfam" id="PF13537">
    <property type="entry name" value="GATase_7"/>
    <property type="match status" value="1"/>
</dbReference>
<evidence type="ECO:0000256" key="3">
    <source>
        <dbReference type="ARBA" id="ARBA00022840"/>
    </source>
</evidence>
<organism evidence="7 8">
    <name type="scientific">Geoglobus acetivorans</name>
    <dbReference type="NCBI Taxonomy" id="565033"/>
    <lineage>
        <taxon>Archaea</taxon>
        <taxon>Methanobacteriati</taxon>
        <taxon>Methanobacteriota</taxon>
        <taxon>Archaeoglobi</taxon>
        <taxon>Archaeoglobales</taxon>
        <taxon>Archaeoglobaceae</taxon>
        <taxon>Geoglobus</taxon>
    </lineage>
</organism>